<name>A0A1Q9CE90_SYMMI</name>
<proteinExistence type="predicted"/>
<keyword evidence="2" id="KW-1185">Reference proteome</keyword>
<sequence>MLKDSFAIDPTASLAMQVRDVAKPIPSTDYIAMKYIEKKLAELESGEFWVEPVTPDTLLPHGDGRGTLSLKEGGSKTTMLACPEQLRLCLTVLQNALIMIQLRHPSRHEPSDVNMLEKYKEYLLQVGDYCYALCSSEESGSLVPPWDLVLSYEHAIERPSKKLKMHQKGAGKGKGGNA</sequence>
<gene>
    <name evidence="1" type="ORF">AK812_SmicGene38249</name>
</gene>
<dbReference type="AlphaFoldDB" id="A0A1Q9CE90"/>
<comment type="caution">
    <text evidence="1">The sequence shown here is derived from an EMBL/GenBank/DDBJ whole genome shotgun (WGS) entry which is preliminary data.</text>
</comment>
<accession>A0A1Q9CE90</accession>
<dbReference type="EMBL" id="LSRX01001299">
    <property type="protein sequence ID" value="OLP81232.1"/>
    <property type="molecule type" value="Genomic_DNA"/>
</dbReference>
<dbReference type="Proteomes" id="UP000186817">
    <property type="component" value="Unassembled WGS sequence"/>
</dbReference>
<evidence type="ECO:0000313" key="2">
    <source>
        <dbReference type="Proteomes" id="UP000186817"/>
    </source>
</evidence>
<organism evidence="1 2">
    <name type="scientific">Symbiodinium microadriaticum</name>
    <name type="common">Dinoflagellate</name>
    <name type="synonym">Zooxanthella microadriatica</name>
    <dbReference type="NCBI Taxonomy" id="2951"/>
    <lineage>
        <taxon>Eukaryota</taxon>
        <taxon>Sar</taxon>
        <taxon>Alveolata</taxon>
        <taxon>Dinophyceae</taxon>
        <taxon>Suessiales</taxon>
        <taxon>Symbiodiniaceae</taxon>
        <taxon>Symbiodinium</taxon>
    </lineage>
</organism>
<protein>
    <submittedName>
        <fullName evidence="1">Uncharacterized protein</fullName>
    </submittedName>
</protein>
<evidence type="ECO:0000313" key="1">
    <source>
        <dbReference type="EMBL" id="OLP81232.1"/>
    </source>
</evidence>
<reference evidence="1 2" key="1">
    <citation type="submission" date="2016-02" db="EMBL/GenBank/DDBJ databases">
        <title>Genome analysis of coral dinoflagellate symbionts highlights evolutionary adaptations to a symbiotic lifestyle.</title>
        <authorList>
            <person name="Aranda M."/>
            <person name="Li Y."/>
            <person name="Liew Y.J."/>
            <person name="Baumgarten S."/>
            <person name="Simakov O."/>
            <person name="Wilson M."/>
            <person name="Piel J."/>
            <person name="Ashoor H."/>
            <person name="Bougouffa S."/>
            <person name="Bajic V.B."/>
            <person name="Ryu T."/>
            <person name="Ravasi T."/>
            <person name="Bayer T."/>
            <person name="Micklem G."/>
            <person name="Kim H."/>
            <person name="Bhak J."/>
            <person name="Lajeunesse T.C."/>
            <person name="Voolstra C.R."/>
        </authorList>
    </citation>
    <scope>NUCLEOTIDE SEQUENCE [LARGE SCALE GENOMIC DNA]</scope>
    <source>
        <strain evidence="1 2">CCMP2467</strain>
    </source>
</reference>